<feature type="transmembrane region" description="Helical" evidence="3">
    <location>
        <begin position="40"/>
        <end position="62"/>
    </location>
</feature>
<dbReference type="InterPro" id="IPR002048">
    <property type="entry name" value="EF_hand_dom"/>
</dbReference>
<dbReference type="PROSITE" id="PS00018">
    <property type="entry name" value="EF_HAND_1"/>
    <property type="match status" value="1"/>
</dbReference>
<evidence type="ECO:0000259" key="4">
    <source>
        <dbReference type="PROSITE" id="PS50222"/>
    </source>
</evidence>
<evidence type="ECO:0000256" key="2">
    <source>
        <dbReference type="SAM" id="MobiDB-lite"/>
    </source>
</evidence>
<dbReference type="InterPro" id="IPR011992">
    <property type="entry name" value="EF-hand-dom_pair"/>
</dbReference>
<dbReference type="PROSITE" id="PS50222">
    <property type="entry name" value="EF_HAND_2"/>
    <property type="match status" value="1"/>
</dbReference>
<organism evidence="5">
    <name type="scientific">Haptolina brevifila</name>
    <dbReference type="NCBI Taxonomy" id="156173"/>
    <lineage>
        <taxon>Eukaryota</taxon>
        <taxon>Haptista</taxon>
        <taxon>Haptophyta</taxon>
        <taxon>Prymnesiophyceae</taxon>
        <taxon>Prymnesiales</taxon>
        <taxon>Prymnesiaceae</taxon>
        <taxon>Haptolina</taxon>
    </lineage>
</organism>
<feature type="domain" description="EF-hand" evidence="4">
    <location>
        <begin position="90"/>
        <end position="125"/>
    </location>
</feature>
<dbReference type="Gene3D" id="1.10.238.10">
    <property type="entry name" value="EF-hand"/>
    <property type="match status" value="1"/>
</dbReference>
<proteinExistence type="predicted"/>
<feature type="region of interest" description="Disordered" evidence="2">
    <location>
        <begin position="273"/>
        <end position="296"/>
    </location>
</feature>
<dbReference type="AlphaFoldDB" id="A0A7S2IFM0"/>
<dbReference type="SUPFAM" id="SSF47473">
    <property type="entry name" value="EF-hand"/>
    <property type="match status" value="1"/>
</dbReference>
<dbReference type="EMBL" id="HBGU01061609">
    <property type="protein sequence ID" value="CAD9517483.1"/>
    <property type="molecule type" value="Transcribed_RNA"/>
</dbReference>
<keyword evidence="3" id="KW-0472">Membrane</keyword>
<sequence length="296" mass="32474">MSDLAHHVDVACRYVILLITYPGVTCATILYGLAADSQEYSTIGSWVLALTLLVTVVSLPILTRRAHQAHRLEQDRALRNVSLLSIKHPDFPSAAERLFRAFDIDSSRTIDPNEFYEVSTRLYPLSSDDATWAAQAQLKELTDNDGHLSCPAFIRALRLTDALMGPLVEVGIRRPTLLGEMKNKFTSSKLVSHGSRVSLKRSVEVRQNVAEMLSATQDATVLDATVPDASARCATARDATARDTTMRRRRRKVEGRVPVKAQVAELLSATTVGPQHSSLDGNEGMGGWGRYEGMGV</sequence>
<dbReference type="InterPro" id="IPR018247">
    <property type="entry name" value="EF_Hand_1_Ca_BS"/>
</dbReference>
<accession>A0A7S2IFM0</accession>
<protein>
    <recommendedName>
        <fullName evidence="4">EF-hand domain-containing protein</fullName>
    </recommendedName>
</protein>
<feature type="compositionally biased region" description="Gly residues" evidence="2">
    <location>
        <begin position="283"/>
        <end position="296"/>
    </location>
</feature>
<keyword evidence="3" id="KW-0812">Transmembrane</keyword>
<feature type="region of interest" description="Disordered" evidence="2">
    <location>
        <begin position="236"/>
        <end position="255"/>
    </location>
</feature>
<evidence type="ECO:0000256" key="1">
    <source>
        <dbReference type="ARBA" id="ARBA00022837"/>
    </source>
</evidence>
<dbReference type="GO" id="GO:0005509">
    <property type="term" value="F:calcium ion binding"/>
    <property type="evidence" value="ECO:0007669"/>
    <property type="project" value="InterPro"/>
</dbReference>
<reference evidence="5" key="1">
    <citation type="submission" date="2021-01" db="EMBL/GenBank/DDBJ databases">
        <authorList>
            <person name="Corre E."/>
            <person name="Pelletier E."/>
            <person name="Niang G."/>
            <person name="Scheremetjew M."/>
            <person name="Finn R."/>
            <person name="Kale V."/>
            <person name="Holt S."/>
            <person name="Cochrane G."/>
            <person name="Meng A."/>
            <person name="Brown T."/>
            <person name="Cohen L."/>
        </authorList>
    </citation>
    <scope>NUCLEOTIDE SEQUENCE</scope>
    <source>
        <strain evidence="5">UTEX LB 985</strain>
    </source>
</reference>
<keyword evidence="1" id="KW-0106">Calcium</keyword>
<keyword evidence="3" id="KW-1133">Transmembrane helix</keyword>
<evidence type="ECO:0000313" key="5">
    <source>
        <dbReference type="EMBL" id="CAD9517483.1"/>
    </source>
</evidence>
<feature type="transmembrane region" description="Helical" evidence="3">
    <location>
        <begin position="12"/>
        <end position="34"/>
    </location>
</feature>
<name>A0A7S2IFM0_9EUKA</name>
<gene>
    <name evidence="5" type="ORF">CBRE1094_LOCUS33514</name>
</gene>
<evidence type="ECO:0000256" key="3">
    <source>
        <dbReference type="SAM" id="Phobius"/>
    </source>
</evidence>